<dbReference type="EMBL" id="LAZR01053189">
    <property type="protein sequence ID" value="KKK81286.1"/>
    <property type="molecule type" value="Genomic_DNA"/>
</dbReference>
<keyword evidence="1" id="KW-0805">Transcription regulation</keyword>
<dbReference type="InterPro" id="IPR000551">
    <property type="entry name" value="MerR-type_HTH_dom"/>
</dbReference>
<dbReference type="GO" id="GO:0003677">
    <property type="term" value="F:DNA binding"/>
    <property type="evidence" value="ECO:0007669"/>
    <property type="project" value="InterPro"/>
</dbReference>
<sequence length="79" mass="8804">ILKAKELGLKLEDIKEIMDIHNRGEVPCPCTTAFLNNKISEIDEKMDALSALKIKLTKLLKPARSKTTQGTICPIIEKV</sequence>
<feature type="domain" description="HTH merR-type" evidence="3">
    <location>
        <begin position="1"/>
        <end position="20"/>
    </location>
</feature>
<dbReference type="InterPro" id="IPR009061">
    <property type="entry name" value="DNA-bd_dom_put_sf"/>
</dbReference>
<dbReference type="Pfam" id="PF09278">
    <property type="entry name" value="MerR-DNA-bind"/>
    <property type="match status" value="1"/>
</dbReference>
<feature type="non-terminal residue" evidence="4">
    <location>
        <position position="1"/>
    </location>
</feature>
<reference evidence="4" key="1">
    <citation type="journal article" date="2015" name="Nature">
        <title>Complex archaea that bridge the gap between prokaryotes and eukaryotes.</title>
        <authorList>
            <person name="Spang A."/>
            <person name="Saw J.H."/>
            <person name="Jorgensen S.L."/>
            <person name="Zaremba-Niedzwiedzka K."/>
            <person name="Martijn J."/>
            <person name="Lind A.E."/>
            <person name="van Eijk R."/>
            <person name="Schleper C."/>
            <person name="Guy L."/>
            <person name="Ettema T.J."/>
        </authorList>
    </citation>
    <scope>NUCLEOTIDE SEQUENCE</scope>
</reference>
<name>A0A0F9BA11_9ZZZZ</name>
<protein>
    <recommendedName>
        <fullName evidence="3">HTH merR-type domain-containing protein</fullName>
    </recommendedName>
</protein>
<dbReference type="SUPFAM" id="SSF46955">
    <property type="entry name" value="Putative DNA-binding domain"/>
    <property type="match status" value="1"/>
</dbReference>
<evidence type="ECO:0000256" key="2">
    <source>
        <dbReference type="ARBA" id="ARBA00023163"/>
    </source>
</evidence>
<organism evidence="4">
    <name type="scientific">marine sediment metagenome</name>
    <dbReference type="NCBI Taxonomy" id="412755"/>
    <lineage>
        <taxon>unclassified sequences</taxon>
        <taxon>metagenomes</taxon>
        <taxon>ecological metagenomes</taxon>
    </lineage>
</organism>
<dbReference type="AlphaFoldDB" id="A0A0F9BA11"/>
<keyword evidence="2" id="KW-0804">Transcription</keyword>
<evidence type="ECO:0000313" key="4">
    <source>
        <dbReference type="EMBL" id="KKK81286.1"/>
    </source>
</evidence>
<comment type="caution">
    <text evidence="4">The sequence shown here is derived from an EMBL/GenBank/DDBJ whole genome shotgun (WGS) entry which is preliminary data.</text>
</comment>
<evidence type="ECO:0000259" key="3">
    <source>
        <dbReference type="PROSITE" id="PS50937"/>
    </source>
</evidence>
<dbReference type="InterPro" id="IPR015358">
    <property type="entry name" value="Tscrpt_reg_MerR_DNA-bd"/>
</dbReference>
<accession>A0A0F9BA11</accession>
<dbReference type="PROSITE" id="PS50937">
    <property type="entry name" value="HTH_MERR_2"/>
    <property type="match status" value="1"/>
</dbReference>
<dbReference type="GO" id="GO:0006355">
    <property type="term" value="P:regulation of DNA-templated transcription"/>
    <property type="evidence" value="ECO:0007669"/>
    <property type="project" value="InterPro"/>
</dbReference>
<dbReference type="Gene3D" id="1.10.1660.10">
    <property type="match status" value="1"/>
</dbReference>
<gene>
    <name evidence="4" type="ORF">LCGC14_2814970</name>
</gene>
<proteinExistence type="predicted"/>
<evidence type="ECO:0000256" key="1">
    <source>
        <dbReference type="ARBA" id="ARBA00023015"/>
    </source>
</evidence>